<protein>
    <recommendedName>
        <fullName evidence="4">ADP-L-glycero-D-manno-heptose-6-epimerase</fullName>
        <ecNumber evidence="4">5.1.3.20</ecNumber>
    </recommendedName>
    <alternativeName>
        <fullName evidence="4">ADP-L-glycero-beta-D-manno-heptose-6-epimerase</fullName>
        <shortName evidence="4">ADP-glyceromanno-heptose 6-epimerase</shortName>
        <shortName evidence="4">ADP-hep 6-epimerase</shortName>
        <shortName evidence="4">AGME</shortName>
    </alternativeName>
</protein>
<dbReference type="RefSeq" id="WP_005999737.1">
    <property type="nucleotide sequence ID" value="NZ_AAEW02000007.1"/>
</dbReference>
<dbReference type="OrthoDB" id="9803010at2"/>
<organism evidence="6 7">
    <name type="scientific">Desulfuromonas acetoxidans (strain DSM 684 / 11070)</name>
    <dbReference type="NCBI Taxonomy" id="281689"/>
    <lineage>
        <taxon>Bacteria</taxon>
        <taxon>Pseudomonadati</taxon>
        <taxon>Thermodesulfobacteriota</taxon>
        <taxon>Desulfuromonadia</taxon>
        <taxon>Desulfuromonadales</taxon>
        <taxon>Desulfuromonadaceae</taxon>
        <taxon>Desulfuromonas</taxon>
    </lineage>
</organism>
<feature type="binding site" evidence="4">
    <location>
        <begin position="31"/>
        <end position="32"/>
    </location>
    <ligand>
        <name>NADP(+)</name>
        <dbReference type="ChEBI" id="CHEBI:58349"/>
    </ligand>
</feature>
<dbReference type="InterPro" id="IPR036291">
    <property type="entry name" value="NAD(P)-bd_dom_sf"/>
</dbReference>
<feature type="binding site" evidence="4">
    <location>
        <position position="188"/>
    </location>
    <ligand>
        <name>substrate</name>
    </ligand>
</feature>
<feature type="binding site" evidence="4">
    <location>
        <position position="154"/>
    </location>
    <ligand>
        <name>NADP(+)</name>
        <dbReference type="ChEBI" id="CHEBI:58349"/>
    </ligand>
</feature>
<feature type="binding site" evidence="4">
    <location>
        <position position="177"/>
    </location>
    <ligand>
        <name>substrate</name>
    </ligand>
</feature>
<dbReference type="InterPro" id="IPR001509">
    <property type="entry name" value="Epimerase_deHydtase"/>
</dbReference>
<feature type="binding site" evidence="4">
    <location>
        <position position="38"/>
    </location>
    <ligand>
        <name>NADP(+)</name>
        <dbReference type="ChEBI" id="CHEBI:58349"/>
    </ligand>
</feature>
<dbReference type="GO" id="GO:0005975">
    <property type="term" value="P:carbohydrate metabolic process"/>
    <property type="evidence" value="ECO:0007669"/>
    <property type="project" value="UniProtKB-UniRule"/>
</dbReference>
<evidence type="ECO:0000313" key="7">
    <source>
        <dbReference type="Proteomes" id="UP000005695"/>
    </source>
</evidence>
<sequence length="331" mass="37654">MIIVTGGAGFIGSAMVWKLNQMGRQDILIVDSLGCSEKWKNLIPLRYSDYIEKDDFLELVLTDQLDQRFDLGEQGIEAVLHMGACSATTELDARYLIHNNFEYTKHMARLALRSNARFIYASSAATYGDGEDGFADDENALDSLRPLNMYGYSKQMFDQWAKREGILDRIVGLKFFNVFGPNEYHKGDMSSLVIKAYHQILETGKIGLFKSYRPEYAHGEQKRDFVYIKDVVEMSLFFLDNPEANGIYNIGSSGASTWNELAEAIFAALERDPVIDYIEMPEHLKQKYQYYTCSDVSKLRQAGFKQSQTALTDAVRDYVVNYLMASKHLGD</sequence>
<reference evidence="6" key="1">
    <citation type="submission" date="2006-05" db="EMBL/GenBank/DDBJ databases">
        <title>Annotation of the draft genome assembly of Desulfuromonas acetoxidans DSM 684.</title>
        <authorList>
            <consortium name="US DOE Joint Genome Institute (JGI-ORNL)"/>
            <person name="Larimer F."/>
            <person name="Land M."/>
            <person name="Hauser L."/>
        </authorList>
    </citation>
    <scope>NUCLEOTIDE SEQUENCE [LARGE SCALE GENOMIC DNA]</scope>
    <source>
        <strain evidence="6">DSM 684</strain>
    </source>
</reference>
<dbReference type="HAMAP" id="MF_01601">
    <property type="entry name" value="Heptose_epimerase"/>
    <property type="match status" value="1"/>
</dbReference>
<gene>
    <name evidence="4" type="primary">hldD</name>
    <name evidence="6" type="ORF">Dace_2240</name>
</gene>
<evidence type="ECO:0000256" key="2">
    <source>
        <dbReference type="ARBA" id="ARBA00023235"/>
    </source>
</evidence>
<comment type="pathway">
    <text evidence="4">Nucleotide-sugar biosynthesis; ADP-L-glycero-beta-D-manno-heptose biosynthesis; ADP-L-glycero-beta-D-manno-heptose from D-glycero-beta-D-manno-heptose 7-phosphate: step 4/4.</text>
</comment>
<evidence type="ECO:0000313" key="6">
    <source>
        <dbReference type="EMBL" id="EAT15940.1"/>
    </source>
</evidence>
<comment type="caution">
    <text evidence="6">The sequence shown here is derived from an EMBL/GenBank/DDBJ whole genome shotgun (WGS) entry which is preliminary data.</text>
</comment>
<feature type="domain" description="NAD-dependent epimerase/dehydratase" evidence="5">
    <location>
        <begin position="2"/>
        <end position="251"/>
    </location>
</feature>
<keyword evidence="7" id="KW-1185">Reference proteome</keyword>
<feature type="binding site" evidence="4">
    <location>
        <position position="53"/>
    </location>
    <ligand>
        <name>NADP(+)</name>
        <dbReference type="ChEBI" id="CHEBI:58349"/>
    </ligand>
</feature>
<dbReference type="GO" id="GO:0050661">
    <property type="term" value="F:NADP binding"/>
    <property type="evidence" value="ECO:0007669"/>
    <property type="project" value="InterPro"/>
</dbReference>
<feature type="binding site" evidence="4">
    <location>
        <begin position="209"/>
        <end position="212"/>
    </location>
    <ligand>
        <name>substrate</name>
    </ligand>
</feature>
<dbReference type="Proteomes" id="UP000005695">
    <property type="component" value="Unassembled WGS sequence"/>
</dbReference>
<evidence type="ECO:0000256" key="4">
    <source>
        <dbReference type="HAMAP-Rule" id="MF_01601"/>
    </source>
</evidence>
<feature type="binding site" evidence="4">
    <location>
        <position position="195"/>
    </location>
    <ligand>
        <name>substrate</name>
    </ligand>
</feature>
<keyword evidence="1 4" id="KW-0521">NADP</keyword>
<proteinExistence type="inferred from homology"/>
<dbReference type="GO" id="GO:0008712">
    <property type="term" value="F:ADP-glyceromanno-heptose 6-epimerase activity"/>
    <property type="evidence" value="ECO:0007669"/>
    <property type="project" value="UniProtKB-UniRule"/>
</dbReference>
<dbReference type="Gene3D" id="3.90.25.10">
    <property type="entry name" value="UDP-galactose 4-epimerase, domain 1"/>
    <property type="match status" value="1"/>
</dbReference>
<feature type="binding site" evidence="4">
    <location>
        <position position="178"/>
    </location>
    <ligand>
        <name>NADP(+)</name>
        <dbReference type="ChEBI" id="CHEBI:58349"/>
    </ligand>
</feature>
<dbReference type="PANTHER" id="PTHR43103:SF3">
    <property type="entry name" value="ADP-L-GLYCERO-D-MANNO-HEPTOSE-6-EPIMERASE"/>
    <property type="match status" value="1"/>
</dbReference>
<dbReference type="Gene3D" id="3.40.50.720">
    <property type="entry name" value="NAD(P)-binding Rossmann-like Domain"/>
    <property type="match status" value="1"/>
</dbReference>
<dbReference type="Pfam" id="PF01370">
    <property type="entry name" value="Epimerase"/>
    <property type="match status" value="1"/>
</dbReference>
<comment type="domain">
    <text evidence="4">Contains a large N-terminal NADP-binding domain, and a smaller C-terminal substrate-binding domain.</text>
</comment>
<comment type="similarity">
    <text evidence="4">Belongs to the NAD(P)-dependent epimerase/dehydratase family. HldD subfamily.</text>
</comment>
<dbReference type="GO" id="GO:0097171">
    <property type="term" value="P:ADP-L-glycero-beta-D-manno-heptose biosynthetic process"/>
    <property type="evidence" value="ECO:0007669"/>
    <property type="project" value="UniProtKB-UniPathway"/>
</dbReference>
<feature type="binding site" evidence="4">
    <location>
        <position position="288"/>
    </location>
    <ligand>
        <name>substrate</name>
    </ligand>
</feature>
<dbReference type="UniPathway" id="UPA00356">
    <property type="reaction ID" value="UER00440"/>
</dbReference>
<feature type="active site" description="Proton acceptor" evidence="4">
    <location>
        <position position="150"/>
    </location>
</feature>
<dbReference type="InterPro" id="IPR011912">
    <property type="entry name" value="Heptose_epim"/>
</dbReference>
<evidence type="ECO:0000256" key="3">
    <source>
        <dbReference type="ARBA" id="ARBA00023277"/>
    </source>
</evidence>
<feature type="binding site" evidence="4">
    <location>
        <position position="99"/>
    </location>
    <ligand>
        <name>NADP(+)</name>
        <dbReference type="ChEBI" id="CHEBI:58349"/>
    </ligand>
</feature>
<keyword evidence="2 4" id="KW-0413">Isomerase</keyword>
<evidence type="ECO:0000259" key="5">
    <source>
        <dbReference type="Pfam" id="PF01370"/>
    </source>
</evidence>
<feature type="binding site" evidence="4">
    <location>
        <position position="186"/>
    </location>
    <ligand>
        <name>NADP(+)</name>
        <dbReference type="ChEBI" id="CHEBI:58349"/>
    </ligand>
</feature>
<dbReference type="EC" id="5.1.3.20" evidence="4"/>
<feature type="binding site" evidence="4">
    <location>
        <begin position="82"/>
        <end position="86"/>
    </location>
    <ligand>
        <name>NADP(+)</name>
        <dbReference type="ChEBI" id="CHEBI:58349"/>
    </ligand>
</feature>
<keyword evidence="3 4" id="KW-0119">Carbohydrate metabolism</keyword>
<comment type="function">
    <text evidence="4">Catalyzes the interconversion between ADP-D-glycero-beta-D-manno-heptose and ADP-L-glycero-beta-D-manno-heptose via an epimerization at carbon 6 of the heptose.</text>
</comment>
<comment type="cofactor">
    <cofactor evidence="4">
        <name>NADP(+)</name>
        <dbReference type="ChEBI" id="CHEBI:58349"/>
    </cofactor>
    <text evidence="4">Binds 1 NADP(+) per subunit.</text>
</comment>
<accession>Q1K0K1</accession>
<feature type="binding site" evidence="4">
    <location>
        <begin position="10"/>
        <end position="11"/>
    </location>
    <ligand>
        <name>NADP(+)</name>
        <dbReference type="ChEBI" id="CHEBI:58349"/>
    </ligand>
</feature>
<dbReference type="EMBL" id="AAEW02000007">
    <property type="protein sequence ID" value="EAT15940.1"/>
    <property type="molecule type" value="Genomic_DNA"/>
</dbReference>
<comment type="catalytic activity">
    <reaction evidence="4">
        <text>ADP-D-glycero-beta-D-manno-heptose = ADP-L-glycero-beta-D-manno-heptose</text>
        <dbReference type="Rhea" id="RHEA:17577"/>
        <dbReference type="ChEBI" id="CHEBI:59967"/>
        <dbReference type="ChEBI" id="CHEBI:61506"/>
        <dbReference type="EC" id="5.1.3.20"/>
    </reaction>
</comment>
<feature type="binding site" evidence="4">
    <location>
        <position position="223"/>
    </location>
    <ligand>
        <name>substrate</name>
    </ligand>
</feature>
<comment type="subunit">
    <text evidence="4">Homopentamer.</text>
</comment>
<name>Q1K0K1_DESA6</name>
<dbReference type="SUPFAM" id="SSF51735">
    <property type="entry name" value="NAD(P)-binding Rossmann-fold domains"/>
    <property type="match status" value="1"/>
</dbReference>
<reference evidence="6" key="2">
    <citation type="submission" date="2006-05" db="EMBL/GenBank/DDBJ databases">
        <title>Sequencing of the draft genome and assembly of Desulfuromonas acetoxidans DSM 684.</title>
        <authorList>
            <consortium name="US DOE Joint Genome Institute (JGI-PGF)"/>
            <person name="Copeland A."/>
            <person name="Lucas S."/>
            <person name="Lapidus A."/>
            <person name="Barry K."/>
            <person name="Detter J.C."/>
            <person name="Glavina del Rio T."/>
            <person name="Hammon N."/>
            <person name="Israni S."/>
            <person name="Dalin E."/>
            <person name="Tice H."/>
            <person name="Bruce D."/>
            <person name="Pitluck S."/>
            <person name="Richardson P."/>
        </authorList>
    </citation>
    <scope>NUCLEOTIDE SEQUENCE [LARGE SCALE GENOMIC DNA]</scope>
    <source>
        <strain evidence="6">DSM 684</strain>
    </source>
</reference>
<feature type="active site" description="Proton acceptor" evidence="4">
    <location>
        <position position="186"/>
    </location>
</feature>
<dbReference type="CDD" id="cd05248">
    <property type="entry name" value="ADP_GME_SDR_e"/>
    <property type="match status" value="1"/>
</dbReference>
<dbReference type="AlphaFoldDB" id="Q1K0K1"/>
<dbReference type="NCBIfam" id="TIGR02197">
    <property type="entry name" value="heptose_epim"/>
    <property type="match status" value="1"/>
</dbReference>
<evidence type="ECO:0000256" key="1">
    <source>
        <dbReference type="ARBA" id="ARBA00022857"/>
    </source>
</evidence>
<dbReference type="PANTHER" id="PTHR43103">
    <property type="entry name" value="NUCLEOSIDE-DIPHOSPHATE-SUGAR EPIMERASE"/>
    <property type="match status" value="1"/>
</dbReference>